<dbReference type="GO" id="GO:0052381">
    <property type="term" value="F:tRNA dimethylallyltransferase activity"/>
    <property type="evidence" value="ECO:0007669"/>
    <property type="project" value="UniProtKB-UniRule"/>
</dbReference>
<evidence type="ECO:0000256" key="10">
    <source>
        <dbReference type="HAMAP-Rule" id="MF_00185"/>
    </source>
</evidence>
<protein>
    <recommendedName>
        <fullName evidence="10">tRNA dimethylallyltransferase</fullName>
        <ecNumber evidence="10">2.5.1.75</ecNumber>
    </recommendedName>
    <alternativeName>
        <fullName evidence="10">Dimethylallyl diphosphate:tRNA dimethylallyltransferase</fullName>
        <shortName evidence="10">DMAPP:tRNA dimethylallyltransferase</shortName>
        <shortName evidence="10">DMATase</shortName>
    </alternativeName>
    <alternativeName>
        <fullName evidence="10">Isopentenyl-diphosphate:tRNA isopentenyltransferase</fullName>
        <shortName evidence="10">IPP transferase</shortName>
        <shortName evidence="10">IPPT</shortName>
        <shortName evidence="10">IPTase</shortName>
    </alternativeName>
</protein>
<keyword evidence="7 10" id="KW-0067">ATP-binding</keyword>
<comment type="caution">
    <text evidence="10">Lacks conserved residue(s) required for the propagation of feature annotation.</text>
</comment>
<evidence type="ECO:0000256" key="4">
    <source>
        <dbReference type="ARBA" id="ARBA00022679"/>
    </source>
</evidence>
<keyword evidence="4 10" id="KW-0808">Transferase</keyword>
<sequence length="310" mass="34567">MTLPVVIGPTAVGKTTLAIEVASRIGAEIVSADSRQVYRYMDIGTAKPTEDQLGRVKHHMIDFIDPDEHFGAGQYGSNAKAAVKCVTSSNKIPLVVGGSGLYVRALVEGFFPAPPVDRRLRERILATAEEKGTGFLHERLKTVDREAADRIHPNDLQRISRALEVFEQTKTPISELQKGKKENTFRPLYIGLARERGQLYGRTESRILKMVQLGFVEEVERLLDMGYSSSLNSFGAVGYREMAAHLSREMTLDQAIAKTKKNTKAFARRQLAWFKSLENVHWIDLSSDQDEKRAVDTMTALIKQRCSSGA</sequence>
<evidence type="ECO:0000313" key="15">
    <source>
        <dbReference type="Proteomes" id="UP000315525"/>
    </source>
</evidence>
<dbReference type="PANTHER" id="PTHR11088:SF60">
    <property type="entry name" value="TRNA DIMETHYLALLYLTRANSFERASE"/>
    <property type="match status" value="1"/>
</dbReference>
<feature type="region of interest" description="Interaction with substrate tRNA" evidence="10">
    <location>
        <begin position="157"/>
        <end position="161"/>
    </location>
</feature>
<feature type="binding site" evidence="10">
    <location>
        <begin position="8"/>
        <end position="15"/>
    </location>
    <ligand>
        <name>ATP</name>
        <dbReference type="ChEBI" id="CHEBI:30616"/>
    </ligand>
</feature>
<comment type="subunit">
    <text evidence="10">Monomer.</text>
</comment>
<gene>
    <name evidence="10 14" type="primary">miaA</name>
    <name evidence="14" type="ORF">E3J62_00560</name>
</gene>
<evidence type="ECO:0000256" key="11">
    <source>
        <dbReference type="RuleBase" id="RU003783"/>
    </source>
</evidence>
<accession>A0A523UYZ4</accession>
<dbReference type="GO" id="GO:0005524">
    <property type="term" value="F:ATP binding"/>
    <property type="evidence" value="ECO:0007669"/>
    <property type="project" value="UniProtKB-UniRule"/>
</dbReference>
<reference evidence="14 15" key="1">
    <citation type="submission" date="2019-03" db="EMBL/GenBank/DDBJ databases">
        <title>Metabolic potential of uncultured bacteria and archaea associated with petroleum seepage in deep-sea sediments.</title>
        <authorList>
            <person name="Dong X."/>
            <person name="Hubert C."/>
        </authorList>
    </citation>
    <scope>NUCLEOTIDE SEQUENCE [LARGE SCALE GENOMIC DNA]</scope>
    <source>
        <strain evidence="14">E44_bin18</strain>
    </source>
</reference>
<evidence type="ECO:0000256" key="2">
    <source>
        <dbReference type="ARBA" id="ARBA00003213"/>
    </source>
</evidence>
<dbReference type="EC" id="2.5.1.75" evidence="10"/>
<dbReference type="NCBIfam" id="TIGR00174">
    <property type="entry name" value="miaA"/>
    <property type="match status" value="1"/>
</dbReference>
<evidence type="ECO:0000313" key="14">
    <source>
        <dbReference type="EMBL" id="TET47723.1"/>
    </source>
</evidence>
<comment type="catalytic activity">
    <reaction evidence="9 10 11">
        <text>adenosine(37) in tRNA + dimethylallyl diphosphate = N(6)-dimethylallyladenosine(37) in tRNA + diphosphate</text>
        <dbReference type="Rhea" id="RHEA:26482"/>
        <dbReference type="Rhea" id="RHEA-COMP:10162"/>
        <dbReference type="Rhea" id="RHEA-COMP:10375"/>
        <dbReference type="ChEBI" id="CHEBI:33019"/>
        <dbReference type="ChEBI" id="CHEBI:57623"/>
        <dbReference type="ChEBI" id="CHEBI:74411"/>
        <dbReference type="ChEBI" id="CHEBI:74415"/>
        <dbReference type="EC" id="2.5.1.75"/>
    </reaction>
</comment>
<dbReference type="InterPro" id="IPR018022">
    <property type="entry name" value="IPT"/>
</dbReference>
<dbReference type="Gene3D" id="1.10.20.140">
    <property type="match status" value="1"/>
</dbReference>
<dbReference type="InterPro" id="IPR027417">
    <property type="entry name" value="P-loop_NTPase"/>
</dbReference>
<keyword evidence="8 10" id="KW-0460">Magnesium</keyword>
<feature type="site" description="Interaction with substrate tRNA" evidence="10">
    <location>
        <position position="99"/>
    </location>
</feature>
<dbReference type="HAMAP" id="MF_00185">
    <property type="entry name" value="IPP_trans"/>
    <property type="match status" value="1"/>
</dbReference>
<dbReference type="SUPFAM" id="SSF52540">
    <property type="entry name" value="P-loop containing nucleoside triphosphate hydrolases"/>
    <property type="match status" value="1"/>
</dbReference>
<evidence type="ECO:0000256" key="8">
    <source>
        <dbReference type="ARBA" id="ARBA00022842"/>
    </source>
</evidence>
<dbReference type="Proteomes" id="UP000315525">
    <property type="component" value="Unassembled WGS sequence"/>
</dbReference>
<keyword evidence="5 10" id="KW-0819">tRNA processing</keyword>
<feature type="site" description="Interaction with substrate tRNA" evidence="10">
    <location>
        <position position="121"/>
    </location>
</feature>
<comment type="cofactor">
    <cofactor evidence="1 10">
        <name>Mg(2+)</name>
        <dbReference type="ChEBI" id="CHEBI:18420"/>
    </cofactor>
</comment>
<evidence type="ECO:0000256" key="3">
    <source>
        <dbReference type="ARBA" id="ARBA00005842"/>
    </source>
</evidence>
<organism evidence="14 15">
    <name type="scientific">candidate division TA06 bacterium</name>
    <dbReference type="NCBI Taxonomy" id="2250710"/>
    <lineage>
        <taxon>Bacteria</taxon>
        <taxon>Bacteria division TA06</taxon>
    </lineage>
</organism>
<dbReference type="GO" id="GO:0006400">
    <property type="term" value="P:tRNA modification"/>
    <property type="evidence" value="ECO:0007669"/>
    <property type="project" value="TreeGrafter"/>
</dbReference>
<evidence type="ECO:0000256" key="6">
    <source>
        <dbReference type="ARBA" id="ARBA00022741"/>
    </source>
</evidence>
<feature type="region of interest" description="Interaction with substrate tRNA" evidence="10">
    <location>
        <begin position="33"/>
        <end position="36"/>
    </location>
</feature>
<dbReference type="FunFam" id="1.10.20.140:FF:000001">
    <property type="entry name" value="tRNA dimethylallyltransferase"/>
    <property type="match status" value="1"/>
</dbReference>
<comment type="function">
    <text evidence="2 10 12">Catalyzes the transfer of a dimethylallyl group onto the adenine at position 37 in tRNAs that read codons beginning with uridine, leading to the formation of N6-(dimethylallyl)adenosine (i(6)A).</text>
</comment>
<keyword evidence="6 10" id="KW-0547">Nucleotide-binding</keyword>
<evidence type="ECO:0000256" key="13">
    <source>
        <dbReference type="RuleBase" id="RU003785"/>
    </source>
</evidence>
<evidence type="ECO:0000256" key="12">
    <source>
        <dbReference type="RuleBase" id="RU003784"/>
    </source>
</evidence>
<name>A0A523UYZ4_UNCT6</name>
<comment type="similarity">
    <text evidence="3 10 13">Belongs to the IPP transferase family.</text>
</comment>
<dbReference type="Pfam" id="PF01715">
    <property type="entry name" value="IPPT"/>
    <property type="match status" value="1"/>
</dbReference>
<dbReference type="Gene3D" id="3.40.50.300">
    <property type="entry name" value="P-loop containing nucleotide triphosphate hydrolases"/>
    <property type="match status" value="1"/>
</dbReference>
<evidence type="ECO:0000256" key="1">
    <source>
        <dbReference type="ARBA" id="ARBA00001946"/>
    </source>
</evidence>
<comment type="caution">
    <text evidence="14">The sequence shown here is derived from an EMBL/GenBank/DDBJ whole genome shotgun (WGS) entry which is preliminary data.</text>
</comment>
<dbReference type="PANTHER" id="PTHR11088">
    <property type="entry name" value="TRNA DIMETHYLALLYLTRANSFERASE"/>
    <property type="match status" value="1"/>
</dbReference>
<feature type="binding site" evidence="10">
    <location>
        <begin position="10"/>
        <end position="15"/>
    </location>
    <ligand>
        <name>substrate</name>
    </ligand>
</feature>
<dbReference type="InterPro" id="IPR039657">
    <property type="entry name" value="Dimethylallyltransferase"/>
</dbReference>
<proteinExistence type="inferred from homology"/>
<dbReference type="EMBL" id="SOJN01000010">
    <property type="protein sequence ID" value="TET47723.1"/>
    <property type="molecule type" value="Genomic_DNA"/>
</dbReference>
<evidence type="ECO:0000256" key="5">
    <source>
        <dbReference type="ARBA" id="ARBA00022694"/>
    </source>
</evidence>
<evidence type="ECO:0000256" key="7">
    <source>
        <dbReference type="ARBA" id="ARBA00022840"/>
    </source>
</evidence>
<dbReference type="AlphaFoldDB" id="A0A523UYZ4"/>
<evidence type="ECO:0000256" key="9">
    <source>
        <dbReference type="ARBA" id="ARBA00049563"/>
    </source>
</evidence>